<keyword evidence="7 9" id="KW-0694">RNA-binding</keyword>
<evidence type="ECO:0000256" key="2">
    <source>
        <dbReference type="ARBA" id="ARBA00022555"/>
    </source>
</evidence>
<proteinExistence type="inferred from homology"/>
<keyword evidence="3 9" id="KW-0285">Flavoprotein</keyword>
<evidence type="ECO:0000256" key="10">
    <source>
        <dbReference type="PIRNR" id="PIRNR006621"/>
    </source>
</evidence>
<evidence type="ECO:0000256" key="7">
    <source>
        <dbReference type="ARBA" id="ARBA00022884"/>
    </source>
</evidence>
<evidence type="ECO:0000313" key="15">
    <source>
        <dbReference type="Proteomes" id="UP000296153"/>
    </source>
</evidence>
<feature type="site" description="Interacts with tRNA" evidence="9">
    <location>
        <position position="91"/>
    </location>
</feature>
<dbReference type="NCBIfam" id="NF008774">
    <property type="entry name" value="PRK11815.1"/>
    <property type="match status" value="1"/>
</dbReference>
<comment type="similarity">
    <text evidence="9">Belongs to the Dus family. DusA subfamily.</text>
</comment>
<feature type="binding site" evidence="9 12">
    <location>
        <begin position="206"/>
        <end position="208"/>
    </location>
    <ligand>
        <name>FMN</name>
        <dbReference type="ChEBI" id="CHEBI:58210"/>
    </ligand>
</feature>
<feature type="binding site" evidence="9 12">
    <location>
        <position position="133"/>
    </location>
    <ligand>
        <name>FMN</name>
        <dbReference type="ChEBI" id="CHEBI:58210"/>
    </ligand>
</feature>
<comment type="catalytic activity">
    <reaction evidence="9">
        <text>5,6-dihydrouridine(20a) in tRNA + NADP(+) = uridine(20a) in tRNA + NADPH + H(+)</text>
        <dbReference type="Rhea" id="RHEA:53344"/>
        <dbReference type="Rhea" id="RHEA-COMP:13535"/>
        <dbReference type="Rhea" id="RHEA-COMP:13536"/>
        <dbReference type="ChEBI" id="CHEBI:15378"/>
        <dbReference type="ChEBI" id="CHEBI:57783"/>
        <dbReference type="ChEBI" id="CHEBI:58349"/>
        <dbReference type="ChEBI" id="CHEBI:65315"/>
        <dbReference type="ChEBI" id="CHEBI:74443"/>
    </reaction>
</comment>
<dbReference type="InterPro" id="IPR035587">
    <property type="entry name" value="DUS-like_FMN-bd"/>
</dbReference>
<dbReference type="EC" id="1.3.1.91" evidence="9"/>
<keyword evidence="2 9" id="KW-0820">tRNA-binding</keyword>
<gene>
    <name evidence="9" type="primary">dusA</name>
    <name evidence="14" type="ORF">CRV12_01640</name>
</gene>
<evidence type="ECO:0000256" key="11">
    <source>
        <dbReference type="PIRSR" id="PIRSR006621-1"/>
    </source>
</evidence>
<name>A0A2P5SZZ4_9GAMM</name>
<evidence type="ECO:0000256" key="5">
    <source>
        <dbReference type="ARBA" id="ARBA00022694"/>
    </source>
</evidence>
<feature type="binding site" evidence="9 12">
    <location>
        <position position="166"/>
    </location>
    <ligand>
        <name>FMN</name>
        <dbReference type="ChEBI" id="CHEBI:58210"/>
    </ligand>
</feature>
<keyword evidence="12" id="KW-0547">Nucleotide-binding</keyword>
<dbReference type="AlphaFoldDB" id="A0A2P5SZZ4"/>
<dbReference type="GO" id="GO:0102264">
    <property type="term" value="F:tRNA-dihydrouridine20 synthase activity"/>
    <property type="evidence" value="ECO:0007669"/>
    <property type="project" value="UniProtKB-EC"/>
</dbReference>
<dbReference type="Gene3D" id="1.20.120.1460">
    <property type="match status" value="1"/>
</dbReference>
<comment type="caution">
    <text evidence="14">The sequence shown here is derived from an EMBL/GenBank/DDBJ whole genome shotgun (WGS) entry which is preliminary data.</text>
</comment>
<feature type="site" description="Interacts with tRNA; defines subfamily-specific binding signature" evidence="9">
    <location>
        <position position="178"/>
    </location>
</feature>
<dbReference type="Pfam" id="PF01207">
    <property type="entry name" value="Dus"/>
    <property type="match status" value="1"/>
</dbReference>
<evidence type="ECO:0000256" key="12">
    <source>
        <dbReference type="PIRSR" id="PIRSR006621-2"/>
    </source>
</evidence>
<feature type="binding site" evidence="9">
    <location>
        <begin position="12"/>
        <end position="14"/>
    </location>
    <ligand>
        <name>FMN</name>
        <dbReference type="ChEBI" id="CHEBI:58210"/>
    </ligand>
</feature>
<dbReference type="InterPro" id="IPR001269">
    <property type="entry name" value="DUS_fam"/>
</dbReference>
<accession>A0A2P5SZZ4</accession>
<organism evidence="14 15">
    <name type="scientific">Candidatus Pantoea edessiphila</name>
    <dbReference type="NCBI Taxonomy" id="2044610"/>
    <lineage>
        <taxon>Bacteria</taxon>
        <taxon>Pseudomonadati</taxon>
        <taxon>Pseudomonadota</taxon>
        <taxon>Gammaproteobacteria</taxon>
        <taxon>Enterobacterales</taxon>
        <taxon>Erwiniaceae</taxon>
        <taxon>Pantoea</taxon>
    </lineage>
</organism>
<comment type="catalytic activity">
    <reaction evidence="9">
        <text>5,6-dihydrouridine(20) in tRNA + NADP(+) = uridine(20) in tRNA + NADPH + H(+)</text>
        <dbReference type="Rhea" id="RHEA:53336"/>
        <dbReference type="Rhea" id="RHEA-COMP:13533"/>
        <dbReference type="Rhea" id="RHEA-COMP:13534"/>
        <dbReference type="ChEBI" id="CHEBI:15378"/>
        <dbReference type="ChEBI" id="CHEBI:57783"/>
        <dbReference type="ChEBI" id="CHEBI:58349"/>
        <dbReference type="ChEBI" id="CHEBI:65315"/>
        <dbReference type="ChEBI" id="CHEBI:74443"/>
        <dbReference type="EC" id="1.3.1.91"/>
    </reaction>
</comment>
<keyword evidence="5 9" id="KW-0819">tRNA processing</keyword>
<reference evidence="14 15" key="1">
    <citation type="journal article" date="2018" name="Genome Biol. Evol.">
        <title>Cladogenesis and Genomic Streamlining in Extracellular Endosymbionts of Tropical Stink Bugs.</title>
        <authorList>
            <person name="Otero-Bravo A."/>
            <person name="Goffredi S."/>
            <person name="Sabree Z.L."/>
        </authorList>
    </citation>
    <scope>NUCLEOTIDE SEQUENCE [LARGE SCALE GENOMIC DNA]</scope>
    <source>
        <strain evidence="14 15">SoEE</strain>
    </source>
</reference>
<sequence length="323" mass="37477">MNDYHHRFSVAPMLGWTDRHCRYFYRQLSKYTLLYTEMINTKKIINNENSCLDFNEDKHLVALQLSGSNSSELAYCARLAQHHGYKEINLNIGCPSYRAQKGYFGACLMTNANLVGDNIKAIYDVVDIPVTIKTRIGVDEKDSYTFLSDFIGNVSKISGCRNFIFHARKAILSKYNPKKNRKIPILKYSYVYNIKRDFPSFTIIINGGIETLEEAQIHLQYLDGVMIGRAIYSNPRILSEVDSKIFGCKKQVHPILLVRNMYPYINNELKNDIKINKILRHMLYLFKGIPGSSKWRRYLSNNIHKSDTGIWMIEEALKTIKFD</sequence>
<dbReference type="SUPFAM" id="SSF51395">
    <property type="entry name" value="FMN-linked oxidoreductases"/>
    <property type="match status" value="1"/>
</dbReference>
<comment type="similarity">
    <text evidence="10">Belongs to the dus family.</text>
</comment>
<dbReference type="PROSITE" id="PS01136">
    <property type="entry name" value="UPF0034"/>
    <property type="match status" value="1"/>
</dbReference>
<dbReference type="Gene3D" id="3.20.20.70">
    <property type="entry name" value="Aldolase class I"/>
    <property type="match status" value="1"/>
</dbReference>
<keyword evidence="6 9" id="KW-0521">NADP</keyword>
<feature type="active site" description="Proton donor" evidence="9 11">
    <location>
        <position position="94"/>
    </location>
</feature>
<comment type="catalytic activity">
    <reaction evidence="9">
        <text>5,6-dihydrouridine(20a) in tRNA + NAD(+) = uridine(20a) in tRNA + NADH + H(+)</text>
        <dbReference type="Rhea" id="RHEA:53348"/>
        <dbReference type="Rhea" id="RHEA-COMP:13535"/>
        <dbReference type="Rhea" id="RHEA-COMP:13536"/>
        <dbReference type="ChEBI" id="CHEBI:15378"/>
        <dbReference type="ChEBI" id="CHEBI:57540"/>
        <dbReference type="ChEBI" id="CHEBI:57945"/>
        <dbReference type="ChEBI" id="CHEBI:65315"/>
        <dbReference type="ChEBI" id="CHEBI:74443"/>
    </reaction>
</comment>
<dbReference type="InterPro" id="IPR013785">
    <property type="entry name" value="Aldolase_TIM"/>
</dbReference>
<evidence type="ECO:0000259" key="13">
    <source>
        <dbReference type="Pfam" id="PF01207"/>
    </source>
</evidence>
<evidence type="ECO:0000256" key="9">
    <source>
        <dbReference type="HAMAP-Rule" id="MF_02041"/>
    </source>
</evidence>
<evidence type="ECO:0000256" key="4">
    <source>
        <dbReference type="ARBA" id="ARBA00022643"/>
    </source>
</evidence>
<dbReference type="PANTHER" id="PTHR42907">
    <property type="entry name" value="FMN-LINKED OXIDOREDUCTASES SUPERFAMILY PROTEIN"/>
    <property type="match status" value="1"/>
</dbReference>
<evidence type="ECO:0000256" key="3">
    <source>
        <dbReference type="ARBA" id="ARBA00022630"/>
    </source>
</evidence>
<comment type="catalytic activity">
    <reaction evidence="9">
        <text>5,6-dihydrouridine(20) in tRNA + NAD(+) = uridine(20) in tRNA + NADH + H(+)</text>
        <dbReference type="Rhea" id="RHEA:53340"/>
        <dbReference type="Rhea" id="RHEA-COMP:13533"/>
        <dbReference type="Rhea" id="RHEA-COMP:13534"/>
        <dbReference type="ChEBI" id="CHEBI:15378"/>
        <dbReference type="ChEBI" id="CHEBI:57540"/>
        <dbReference type="ChEBI" id="CHEBI:57945"/>
        <dbReference type="ChEBI" id="CHEBI:65315"/>
        <dbReference type="ChEBI" id="CHEBI:74443"/>
        <dbReference type="EC" id="1.3.1.91"/>
    </reaction>
</comment>
<dbReference type="NCBIfam" id="TIGR00742">
    <property type="entry name" value="yjbN"/>
    <property type="match status" value="1"/>
</dbReference>
<comment type="caution">
    <text evidence="9">Lacks conserved residue(s) required for the propagation of feature annotation.</text>
</comment>
<dbReference type="GO" id="GO:0050660">
    <property type="term" value="F:flavin adenine dinucleotide binding"/>
    <property type="evidence" value="ECO:0007669"/>
    <property type="project" value="InterPro"/>
</dbReference>
<feature type="site" description="Interacts with tRNA" evidence="9">
    <location>
        <position position="181"/>
    </location>
</feature>
<evidence type="ECO:0000256" key="6">
    <source>
        <dbReference type="ARBA" id="ARBA00022857"/>
    </source>
</evidence>
<evidence type="ECO:0000313" key="14">
    <source>
        <dbReference type="EMBL" id="PPI87901.1"/>
    </source>
</evidence>
<keyword evidence="4 9" id="KW-0288">FMN</keyword>
<dbReference type="InterPro" id="IPR018517">
    <property type="entry name" value="tRNA_hU_synthase_CS"/>
</dbReference>
<evidence type="ECO:0000256" key="1">
    <source>
        <dbReference type="ARBA" id="ARBA00001917"/>
    </source>
</evidence>
<dbReference type="PANTHER" id="PTHR42907:SF1">
    <property type="entry name" value="FMN-LINKED OXIDOREDUCTASES SUPERFAMILY PROTEIN"/>
    <property type="match status" value="1"/>
</dbReference>
<feature type="binding site" evidence="9 12">
    <location>
        <position position="64"/>
    </location>
    <ligand>
        <name>FMN</name>
        <dbReference type="ChEBI" id="CHEBI:58210"/>
    </ligand>
</feature>
<dbReference type="EMBL" id="PDKT01000002">
    <property type="protein sequence ID" value="PPI87901.1"/>
    <property type="molecule type" value="Genomic_DNA"/>
</dbReference>
<dbReference type="GO" id="GO:0010181">
    <property type="term" value="F:FMN binding"/>
    <property type="evidence" value="ECO:0007669"/>
    <property type="project" value="UniProtKB-UniRule"/>
</dbReference>
<comment type="cofactor">
    <cofactor evidence="1 9 10 12">
        <name>FMN</name>
        <dbReference type="ChEBI" id="CHEBI:58210"/>
    </cofactor>
</comment>
<protein>
    <recommendedName>
        <fullName evidence="9">tRNA-dihydrouridine(20/20a) synthase</fullName>
        <ecNumber evidence="9">1.3.1.91</ecNumber>
    </recommendedName>
    <alternativeName>
        <fullName evidence="9">U20-specific dihydrouridine synthase</fullName>
        <shortName evidence="9">U20-specific Dus</shortName>
    </alternativeName>
    <alternativeName>
        <fullName evidence="9">tRNA-dihydrouridine synthase A</fullName>
    </alternativeName>
</protein>
<dbReference type="Proteomes" id="UP000296153">
    <property type="component" value="Unassembled WGS sequence"/>
</dbReference>
<comment type="function">
    <text evidence="9">Catalyzes the synthesis of 5,6-dihydrouridine (D), a modified base found in the D-loop of most tRNAs, via the reduction of the C5-C6 double bond in target uridines. Specifically modifies U20 and U20a in tRNAs.</text>
</comment>
<dbReference type="HAMAP" id="MF_02041">
    <property type="entry name" value="DusA_subfam"/>
    <property type="match status" value="1"/>
</dbReference>
<keyword evidence="8 9" id="KW-0560">Oxidoreductase</keyword>
<dbReference type="GO" id="GO:0102266">
    <property type="term" value="F:tRNA-dihydrouridine20a synthase activity"/>
    <property type="evidence" value="ECO:0007669"/>
    <property type="project" value="RHEA"/>
</dbReference>
<dbReference type="GO" id="GO:0000049">
    <property type="term" value="F:tRNA binding"/>
    <property type="evidence" value="ECO:0007669"/>
    <property type="project" value="UniProtKB-UniRule"/>
</dbReference>
<feature type="domain" description="DUS-like FMN-binding" evidence="13">
    <location>
        <begin position="10"/>
        <end position="316"/>
    </location>
</feature>
<feature type="binding site" evidence="9 12">
    <location>
        <begin position="228"/>
        <end position="229"/>
    </location>
    <ligand>
        <name>FMN</name>
        <dbReference type="ChEBI" id="CHEBI:58210"/>
    </ligand>
</feature>
<dbReference type="OrthoDB" id="9783413at2"/>
<dbReference type="InterPro" id="IPR004653">
    <property type="entry name" value="DusA"/>
</dbReference>
<feature type="site" description="Interacts with tRNA; defines subfamily-specific binding signature" evidence="9">
    <location>
        <position position="296"/>
    </location>
</feature>
<dbReference type="CDD" id="cd02801">
    <property type="entry name" value="DUS_like_FMN"/>
    <property type="match status" value="1"/>
</dbReference>
<evidence type="ECO:0000256" key="8">
    <source>
        <dbReference type="ARBA" id="ARBA00023002"/>
    </source>
</evidence>
<dbReference type="RefSeq" id="WP_136130930.1">
    <property type="nucleotide sequence ID" value="NZ_PDKT01000002.1"/>
</dbReference>
<dbReference type="PIRSF" id="PIRSF006621">
    <property type="entry name" value="Dus"/>
    <property type="match status" value="1"/>
</dbReference>